<dbReference type="Pfam" id="PF13515">
    <property type="entry name" value="FUSC_2"/>
    <property type="match status" value="1"/>
</dbReference>
<reference evidence="7 8" key="1">
    <citation type="submission" date="2019-06" db="EMBL/GenBank/DDBJ databases">
        <title>Ochrobactrum cricket sp.nov., isolated from the insect Teleogryllus occipitalis living in deserted cropland.</title>
        <authorList>
            <person name="Hu M."/>
        </authorList>
    </citation>
    <scope>NUCLEOTIDE SEQUENCE [LARGE SCALE GENOMIC DNA]</scope>
    <source>
        <strain evidence="7 8">LCB8</strain>
    </source>
</reference>
<name>A0ABY2Y1Z9_9HYPH</name>
<sequence>MHQRVNKVVQQWSVSWRDALIASIGGAVAWLICQWLLGQPRPVFAMVTAVICLAPNLPNHGKQAIGVMVGVTTGVAAGELSLLLPETVLVAHMAVVTFIAMVLATSFGMAPAIAIQSGVSAILVLAMGPQVAGVTRLIDVLVGAGVGLLFSQILLTPDPARLIDRAARGLLDRLANGLKQAAIALDKEDAARAQNAINQFTSAHRAVIALGDGIALARSNARWSLRGRLAAREVTEMAGRYDRRGIRLYASALLFGEALGNALRKKEAPPPPWVSEALQIIIANCSLDEGVAPQRIPPVPKEIPFGWRDCVHRLESVQDTLLHFLHAGVPDSVPVGPKDTKRVLSDEAAR</sequence>
<evidence type="ECO:0000256" key="4">
    <source>
        <dbReference type="ARBA" id="ARBA00023136"/>
    </source>
</evidence>
<evidence type="ECO:0000313" key="7">
    <source>
        <dbReference type="EMBL" id="TNV13844.1"/>
    </source>
</evidence>
<evidence type="ECO:0000256" key="2">
    <source>
        <dbReference type="ARBA" id="ARBA00022692"/>
    </source>
</evidence>
<feature type="transmembrane region" description="Helical" evidence="5">
    <location>
        <begin position="65"/>
        <end position="84"/>
    </location>
</feature>
<keyword evidence="3 5" id="KW-1133">Transmembrane helix</keyword>
<proteinExistence type="predicted"/>
<evidence type="ECO:0000313" key="8">
    <source>
        <dbReference type="Proteomes" id="UP000312784"/>
    </source>
</evidence>
<dbReference type="RefSeq" id="WP_140025393.1">
    <property type="nucleotide sequence ID" value="NZ_JBHUFG010000050.1"/>
</dbReference>
<protein>
    <submittedName>
        <fullName evidence="7">Aromatic acid exporter family protein</fullName>
    </submittedName>
</protein>
<evidence type="ECO:0000256" key="1">
    <source>
        <dbReference type="ARBA" id="ARBA00004141"/>
    </source>
</evidence>
<keyword evidence="2 5" id="KW-0812">Transmembrane</keyword>
<evidence type="ECO:0000259" key="6">
    <source>
        <dbReference type="Pfam" id="PF13515"/>
    </source>
</evidence>
<comment type="subcellular location">
    <subcellularLocation>
        <location evidence="1">Membrane</location>
        <topology evidence="1">Multi-pass membrane protein</topology>
    </subcellularLocation>
</comment>
<dbReference type="Proteomes" id="UP000312784">
    <property type="component" value="Unassembled WGS sequence"/>
</dbReference>
<evidence type="ECO:0000256" key="5">
    <source>
        <dbReference type="SAM" id="Phobius"/>
    </source>
</evidence>
<dbReference type="EMBL" id="VEWL01000009">
    <property type="protein sequence ID" value="TNV13844.1"/>
    <property type="molecule type" value="Genomic_DNA"/>
</dbReference>
<organism evidence="7 8">
    <name type="scientific">Ochrobactrum teleogrylli</name>
    <dbReference type="NCBI Taxonomy" id="2479765"/>
    <lineage>
        <taxon>Bacteria</taxon>
        <taxon>Pseudomonadati</taxon>
        <taxon>Pseudomonadota</taxon>
        <taxon>Alphaproteobacteria</taxon>
        <taxon>Hyphomicrobiales</taxon>
        <taxon>Brucellaceae</taxon>
        <taxon>Brucella/Ochrobactrum group</taxon>
        <taxon>Ochrobactrum</taxon>
    </lineage>
</organism>
<evidence type="ECO:0000256" key="3">
    <source>
        <dbReference type="ARBA" id="ARBA00022989"/>
    </source>
</evidence>
<feature type="domain" description="Integral membrane bound transporter" evidence="6">
    <location>
        <begin position="28"/>
        <end position="150"/>
    </location>
</feature>
<feature type="transmembrane region" description="Helical" evidence="5">
    <location>
        <begin position="96"/>
        <end position="125"/>
    </location>
</feature>
<gene>
    <name evidence="7" type="ORF">FIC94_14655</name>
</gene>
<feature type="transmembrane region" description="Helical" evidence="5">
    <location>
        <begin position="20"/>
        <end position="37"/>
    </location>
</feature>
<dbReference type="InterPro" id="IPR049453">
    <property type="entry name" value="Memb_transporter_dom"/>
</dbReference>
<comment type="caution">
    <text evidence="7">The sequence shown here is derived from an EMBL/GenBank/DDBJ whole genome shotgun (WGS) entry which is preliminary data.</text>
</comment>
<accession>A0ABY2Y1Z9</accession>
<keyword evidence="8" id="KW-1185">Reference proteome</keyword>
<keyword evidence="4 5" id="KW-0472">Membrane</keyword>